<evidence type="ECO:0000259" key="3">
    <source>
        <dbReference type="Pfam" id="PF12770"/>
    </source>
</evidence>
<proteinExistence type="predicted"/>
<organism evidence="4">
    <name type="scientific">Roseihalotalea indica</name>
    <dbReference type="NCBI Taxonomy" id="2867963"/>
    <lineage>
        <taxon>Bacteria</taxon>
        <taxon>Pseudomonadati</taxon>
        <taxon>Bacteroidota</taxon>
        <taxon>Cytophagia</taxon>
        <taxon>Cytophagales</taxon>
        <taxon>Catalimonadaceae</taxon>
        <taxon>Roseihalotalea</taxon>
    </lineage>
</organism>
<evidence type="ECO:0000256" key="2">
    <source>
        <dbReference type="SAM" id="Phobius"/>
    </source>
</evidence>
<keyword evidence="2" id="KW-0812">Transmembrane</keyword>
<sequence length="939" mass="108161">MSNWKVWLGAILIVFFYSHFGQAQSSKALAEDYYKRGEVLFDLDDASEETYDVAVRYYQKAIKLLEEEGVQNITLAQCHQRIGSIYLDRDALDKALAEYHQSLSIKSNLPTLNDSLLYSDYVFLGNIHFYLDRYDSASYYYDKAEKVAINEDEQLADIERIYNSLGVFNLSLGNYQKAITYHDKALSLMPQEGFDYVIAKVSFTYNTAIALTKLGRYQEAIRRYKEILKYNVYQSWLYQGLGNSYLGIAEYDSALYYLKKTQNENQFPLNMLTHNSMGNLFYQTNQLDSAKAHFQRTVQINVNDKRGKNTNVTRAYQGLGDVAVAQGNPQVALQSYQQALISTTFDFDDHDVTSNPSEKNEAISLLQRFQVLQQKGKAFEAYYQQNQDTTNLLHALNCFQEAIEVARHTQKTYDNEEAKLFFVNKVHSVYDYAIHTAYQLYQHTKKPQYVDLALQFSEKSKASVLTEILRDVDIKSSGKVNDSLINEEKLIKQQITANRLKLVESSDSTQNEMYRQKLNDLEIALARVIKQLQRDERYYQLKYQDDTLDLAAWQAQLVSSEDVLLEYFMGENNMYIFSLTQDSLAMQEVALDSTFTNTWHTVQQHLFTYEYGDEYQKRWSNELYQKLITPVGEQLLGKRRLIIIPAGELSYLPFEILTSPEHPEQYLLHDYAIDYAFSGVLLNDAHHRRGRKHNQNVLAMAPFAGPNVRALRNNGLSPLYFSRQEVSSLGGSLYLEEKATKQLFLKIAGSYNILHLATHASVDDENPLQSFIAFYPEDESSLSGYRLYTHELYNMRLDSVNLVVLSSCEAGNGRLVKGEGIISLARAFAYAGCPNIVTTLWKADDKAAADITSQMHRYLKKGYDKDEALRQAKLSYLQDPETRDLRDPYYWANFVFIGDPVPMYDNYHWVWWLAVGTIVALSLGLILWGRRKPMDKQLA</sequence>
<dbReference type="InterPro" id="IPR011990">
    <property type="entry name" value="TPR-like_helical_dom_sf"/>
</dbReference>
<reference evidence="4" key="2">
    <citation type="journal article" date="2024" name="Antonie Van Leeuwenhoek">
        <title>Roseihalotalea indica gen. nov., sp. nov., a halophilic Bacteroidetes from mesopelagic Southwest Indian Ocean with higher carbohydrate metabolic potential.</title>
        <authorList>
            <person name="Chen B."/>
            <person name="Zhang M."/>
            <person name="Lin D."/>
            <person name="Ye J."/>
            <person name="Tang K."/>
        </authorList>
    </citation>
    <scope>NUCLEOTIDE SEQUENCE</scope>
    <source>
        <strain evidence="4">TK19036</strain>
    </source>
</reference>
<dbReference type="SUPFAM" id="SSF48452">
    <property type="entry name" value="TPR-like"/>
    <property type="match status" value="1"/>
</dbReference>
<protein>
    <submittedName>
        <fullName evidence="4">CHAT domain-containing protein</fullName>
    </submittedName>
</protein>
<name>A0AA49GT26_9BACT</name>
<feature type="domain" description="CHAT" evidence="3">
    <location>
        <begin position="620"/>
        <end position="899"/>
    </location>
</feature>
<feature type="repeat" description="TPR" evidence="1">
    <location>
        <begin position="159"/>
        <end position="192"/>
    </location>
</feature>
<reference evidence="4" key="1">
    <citation type="journal article" date="2023" name="Comput. Struct. Biotechnol. J.">
        <title>Discovery of a novel marine Bacteroidetes with a rich repertoire of carbohydrate-active enzymes.</title>
        <authorList>
            <person name="Chen B."/>
            <person name="Liu G."/>
            <person name="Chen Q."/>
            <person name="Wang H."/>
            <person name="Liu L."/>
            <person name="Tang K."/>
        </authorList>
    </citation>
    <scope>NUCLEOTIDE SEQUENCE</scope>
    <source>
        <strain evidence="4">TK19036</strain>
    </source>
</reference>
<gene>
    <name evidence="4" type="ORF">K4G66_12965</name>
</gene>
<feature type="repeat" description="TPR" evidence="1">
    <location>
        <begin position="76"/>
        <end position="109"/>
    </location>
</feature>
<dbReference type="Gene3D" id="1.25.40.10">
    <property type="entry name" value="Tetratricopeptide repeat domain"/>
    <property type="match status" value="2"/>
</dbReference>
<dbReference type="PANTHER" id="PTHR10098:SF108">
    <property type="entry name" value="TETRATRICOPEPTIDE REPEAT PROTEIN 28"/>
    <property type="match status" value="1"/>
</dbReference>
<feature type="repeat" description="TPR" evidence="1">
    <location>
        <begin position="271"/>
        <end position="304"/>
    </location>
</feature>
<accession>A0AA49GT26</accession>
<dbReference type="SMART" id="SM00028">
    <property type="entry name" value="TPR"/>
    <property type="match status" value="8"/>
</dbReference>
<keyword evidence="2" id="KW-1133">Transmembrane helix</keyword>
<evidence type="ECO:0000313" key="4">
    <source>
        <dbReference type="EMBL" id="WKN39604.1"/>
    </source>
</evidence>
<dbReference type="InterPro" id="IPR019734">
    <property type="entry name" value="TPR_rpt"/>
</dbReference>
<keyword evidence="2" id="KW-0472">Membrane</keyword>
<evidence type="ECO:0000256" key="1">
    <source>
        <dbReference type="PROSITE-ProRule" id="PRU00339"/>
    </source>
</evidence>
<dbReference type="PANTHER" id="PTHR10098">
    <property type="entry name" value="RAPSYN-RELATED"/>
    <property type="match status" value="1"/>
</dbReference>
<dbReference type="EMBL" id="CP120682">
    <property type="protein sequence ID" value="WKN39604.1"/>
    <property type="molecule type" value="Genomic_DNA"/>
</dbReference>
<dbReference type="AlphaFoldDB" id="A0AA49GT26"/>
<dbReference type="InterPro" id="IPR024983">
    <property type="entry name" value="CHAT_dom"/>
</dbReference>
<dbReference type="Pfam" id="PF13424">
    <property type="entry name" value="TPR_12"/>
    <property type="match status" value="2"/>
</dbReference>
<feature type="transmembrane region" description="Helical" evidence="2">
    <location>
        <begin position="909"/>
        <end position="928"/>
    </location>
</feature>
<dbReference type="PROSITE" id="PS50005">
    <property type="entry name" value="TPR"/>
    <property type="match status" value="3"/>
</dbReference>
<dbReference type="Pfam" id="PF12770">
    <property type="entry name" value="CHAT"/>
    <property type="match status" value="1"/>
</dbReference>
<keyword evidence="1" id="KW-0802">TPR repeat</keyword>